<keyword evidence="2" id="KW-1185">Reference proteome</keyword>
<accession>A0ABX1S2T9</accession>
<dbReference type="EMBL" id="JAAXLA010000001">
    <property type="protein sequence ID" value="NMH95871.1"/>
    <property type="molecule type" value="Genomic_DNA"/>
</dbReference>
<proteinExistence type="predicted"/>
<dbReference type="Proteomes" id="UP000820669">
    <property type="component" value="Unassembled WGS sequence"/>
</dbReference>
<name>A0ABX1S2T9_9PSEU</name>
<dbReference type="RefSeq" id="WP_169379234.1">
    <property type="nucleotide sequence ID" value="NZ_JAAXLA010000001.1"/>
</dbReference>
<protein>
    <submittedName>
        <fullName evidence="1">Uncharacterized protein</fullName>
    </submittedName>
</protein>
<organism evidence="1 2">
    <name type="scientific">Pseudonocardia acidicola</name>
    <dbReference type="NCBI Taxonomy" id="2724939"/>
    <lineage>
        <taxon>Bacteria</taxon>
        <taxon>Bacillati</taxon>
        <taxon>Actinomycetota</taxon>
        <taxon>Actinomycetes</taxon>
        <taxon>Pseudonocardiales</taxon>
        <taxon>Pseudonocardiaceae</taxon>
        <taxon>Pseudonocardia</taxon>
    </lineage>
</organism>
<sequence length="46" mass="4897">MQDLARRVAPEQCAVDADAVVAWIVVESGAPAQWPDPGRVVRVPLG</sequence>
<comment type="caution">
    <text evidence="1">The sequence shown here is derived from an EMBL/GenBank/DDBJ whole genome shotgun (WGS) entry which is preliminary data.</text>
</comment>
<evidence type="ECO:0000313" key="2">
    <source>
        <dbReference type="Proteomes" id="UP000820669"/>
    </source>
</evidence>
<evidence type="ECO:0000313" key="1">
    <source>
        <dbReference type="EMBL" id="NMH95871.1"/>
    </source>
</evidence>
<gene>
    <name evidence="1" type="ORF">HF526_00795</name>
</gene>
<reference evidence="1 2" key="1">
    <citation type="submission" date="2020-04" db="EMBL/GenBank/DDBJ databases">
        <authorList>
            <person name="Klaysubun C."/>
            <person name="Duangmal K."/>
            <person name="Lipun K."/>
        </authorList>
    </citation>
    <scope>NUCLEOTIDE SEQUENCE [LARGE SCALE GENOMIC DNA]</scope>
    <source>
        <strain evidence="1 2">K10HN5</strain>
    </source>
</reference>